<evidence type="ECO:0000256" key="7">
    <source>
        <dbReference type="ARBA" id="ARBA00022982"/>
    </source>
</evidence>
<keyword evidence="10 12" id="KW-0472">Membrane</keyword>
<evidence type="ECO:0000313" key="14">
    <source>
        <dbReference type="EMBL" id="CAB3372225.1"/>
    </source>
</evidence>
<evidence type="ECO:0000256" key="10">
    <source>
        <dbReference type="ARBA" id="ARBA00023136"/>
    </source>
</evidence>
<gene>
    <name evidence="14" type="ORF">CLODIP_2_CD10918</name>
</gene>
<feature type="transmembrane region" description="Helical" evidence="12">
    <location>
        <begin position="80"/>
        <end position="99"/>
    </location>
</feature>
<dbReference type="EMBL" id="CADEPI010000070">
    <property type="protein sequence ID" value="CAB3372225.1"/>
    <property type="molecule type" value="Genomic_DNA"/>
</dbReference>
<organism evidence="14 15">
    <name type="scientific">Cloeon dipterum</name>
    <dbReference type="NCBI Taxonomy" id="197152"/>
    <lineage>
        <taxon>Eukaryota</taxon>
        <taxon>Metazoa</taxon>
        <taxon>Ecdysozoa</taxon>
        <taxon>Arthropoda</taxon>
        <taxon>Hexapoda</taxon>
        <taxon>Insecta</taxon>
        <taxon>Pterygota</taxon>
        <taxon>Palaeoptera</taxon>
        <taxon>Ephemeroptera</taxon>
        <taxon>Pisciforma</taxon>
        <taxon>Baetidae</taxon>
        <taxon>Cloeon</taxon>
    </lineage>
</organism>
<feature type="transmembrane region" description="Helical" evidence="12">
    <location>
        <begin position="39"/>
        <end position="60"/>
    </location>
</feature>
<keyword evidence="3" id="KW-0813">Transport</keyword>
<dbReference type="OrthoDB" id="432881at2759"/>
<proteinExistence type="predicted"/>
<feature type="domain" description="Cytochrome b561" evidence="13">
    <location>
        <begin position="36"/>
        <end position="239"/>
    </location>
</feature>
<protein>
    <recommendedName>
        <fullName evidence="11">ascorbate ferrireductase (transmembrane)</fullName>
        <ecNumber evidence="11">7.2.1.3</ecNumber>
    </recommendedName>
</protein>
<evidence type="ECO:0000256" key="1">
    <source>
        <dbReference type="ARBA" id="ARBA00001970"/>
    </source>
</evidence>
<dbReference type="GO" id="GO:0140571">
    <property type="term" value="F:transmembrane ascorbate ferrireductase activity"/>
    <property type="evidence" value="ECO:0007669"/>
    <property type="project" value="UniProtKB-EC"/>
</dbReference>
<keyword evidence="4" id="KW-0349">Heme</keyword>
<dbReference type="PROSITE" id="PS50939">
    <property type="entry name" value="CYTOCHROME_B561"/>
    <property type="match status" value="1"/>
</dbReference>
<dbReference type="GO" id="GO:0140575">
    <property type="term" value="F:transmembrane monodehydroascorbate reductase activity"/>
    <property type="evidence" value="ECO:0007669"/>
    <property type="project" value="InterPro"/>
</dbReference>
<feature type="transmembrane region" description="Helical" evidence="12">
    <location>
        <begin position="111"/>
        <end position="136"/>
    </location>
</feature>
<evidence type="ECO:0000256" key="3">
    <source>
        <dbReference type="ARBA" id="ARBA00022448"/>
    </source>
</evidence>
<name>A0A8S1CP41_9INSE</name>
<dbReference type="GO" id="GO:0046872">
    <property type="term" value="F:metal ion binding"/>
    <property type="evidence" value="ECO:0007669"/>
    <property type="project" value="UniProtKB-KW"/>
</dbReference>
<dbReference type="InterPro" id="IPR006593">
    <property type="entry name" value="Cyt_b561/ferric_Rdtase_TM"/>
</dbReference>
<comment type="cofactor">
    <cofactor evidence="1">
        <name>heme b</name>
        <dbReference type="ChEBI" id="CHEBI:60344"/>
    </cofactor>
</comment>
<dbReference type="PANTHER" id="PTHR15422:SF45">
    <property type="entry name" value="CYTOCHROME B561 DOMAIN-CONTAINING PROTEIN"/>
    <property type="match status" value="1"/>
</dbReference>
<keyword evidence="6" id="KW-0479">Metal-binding</keyword>
<evidence type="ECO:0000256" key="11">
    <source>
        <dbReference type="ARBA" id="ARBA00024225"/>
    </source>
</evidence>
<evidence type="ECO:0000256" key="2">
    <source>
        <dbReference type="ARBA" id="ARBA00004141"/>
    </source>
</evidence>
<dbReference type="EC" id="7.2.1.3" evidence="11"/>
<comment type="subcellular location">
    <subcellularLocation>
        <location evidence="2">Membrane</location>
        <topology evidence="2">Multi-pass membrane protein</topology>
    </subcellularLocation>
</comment>
<evidence type="ECO:0000313" key="15">
    <source>
        <dbReference type="Proteomes" id="UP000494165"/>
    </source>
</evidence>
<dbReference type="AlphaFoldDB" id="A0A8S1CP41"/>
<dbReference type="Gene3D" id="1.20.120.1770">
    <property type="match status" value="1"/>
</dbReference>
<evidence type="ECO:0000259" key="13">
    <source>
        <dbReference type="PROSITE" id="PS50939"/>
    </source>
</evidence>
<reference evidence="14 15" key="1">
    <citation type="submission" date="2020-04" db="EMBL/GenBank/DDBJ databases">
        <authorList>
            <person name="Alioto T."/>
            <person name="Alioto T."/>
            <person name="Gomez Garrido J."/>
        </authorList>
    </citation>
    <scope>NUCLEOTIDE SEQUENCE [LARGE SCALE GENOMIC DNA]</scope>
</reference>
<evidence type="ECO:0000256" key="6">
    <source>
        <dbReference type="ARBA" id="ARBA00022723"/>
    </source>
</evidence>
<keyword evidence="8 12" id="KW-1133">Transmembrane helix</keyword>
<evidence type="ECO:0000256" key="4">
    <source>
        <dbReference type="ARBA" id="ARBA00022617"/>
    </source>
</evidence>
<dbReference type="Pfam" id="PF03188">
    <property type="entry name" value="Cytochrom_B561"/>
    <property type="match status" value="1"/>
</dbReference>
<dbReference type="PANTHER" id="PTHR15422">
    <property type="entry name" value="OS05G0565100 PROTEIN"/>
    <property type="match status" value="1"/>
</dbReference>
<feature type="transmembrane region" description="Helical" evidence="12">
    <location>
        <begin position="148"/>
        <end position="166"/>
    </location>
</feature>
<keyword evidence="15" id="KW-1185">Reference proteome</keyword>
<sequence>MNGEKTESAFYEMSSRIPDDAIAEKKLELRKSGQPDLRMTFLSLVDALSHALAIWLVVYLSWDCFSHFELLAWHGPLFTLAYVLFMTEGLLIFLPHSVLTRGWGHKHLVKLHWILQLLGFICIVLGMIIIVVYKLLNNKRHFAKPHSITGLVAVILAVLVSLFGWKYHLGFKMSNLKLAHTALGVVAYGVGMAAQILGYFSNYYKKKHDVDWRVFLSVITGMLGLVAFLFASMSLYRRTMTFLRK</sequence>
<feature type="transmembrane region" description="Helical" evidence="12">
    <location>
        <begin position="178"/>
        <end position="200"/>
    </location>
</feature>
<keyword evidence="5 12" id="KW-0812">Transmembrane</keyword>
<evidence type="ECO:0000256" key="8">
    <source>
        <dbReference type="ARBA" id="ARBA00022989"/>
    </source>
</evidence>
<keyword evidence="9" id="KW-0408">Iron</keyword>
<accession>A0A8S1CP41</accession>
<evidence type="ECO:0000256" key="9">
    <source>
        <dbReference type="ARBA" id="ARBA00023004"/>
    </source>
</evidence>
<keyword evidence="7" id="KW-0249">Electron transport</keyword>
<dbReference type="Proteomes" id="UP000494165">
    <property type="component" value="Unassembled WGS sequence"/>
</dbReference>
<dbReference type="InterPro" id="IPR045150">
    <property type="entry name" value="CYB561D1/2"/>
</dbReference>
<evidence type="ECO:0000256" key="5">
    <source>
        <dbReference type="ARBA" id="ARBA00022692"/>
    </source>
</evidence>
<dbReference type="GO" id="GO:0016020">
    <property type="term" value="C:membrane"/>
    <property type="evidence" value="ECO:0007669"/>
    <property type="project" value="UniProtKB-SubCell"/>
</dbReference>
<feature type="transmembrane region" description="Helical" evidence="12">
    <location>
        <begin position="212"/>
        <end position="236"/>
    </location>
</feature>
<comment type="caution">
    <text evidence="14">The sequence shown here is derived from an EMBL/GenBank/DDBJ whole genome shotgun (WGS) entry which is preliminary data.</text>
</comment>
<evidence type="ECO:0000256" key="12">
    <source>
        <dbReference type="SAM" id="Phobius"/>
    </source>
</evidence>
<dbReference type="SMART" id="SM00665">
    <property type="entry name" value="B561"/>
    <property type="match status" value="1"/>
</dbReference>